<comment type="subcellular location">
    <subcellularLocation>
        <location evidence="1">Nucleus</location>
    </subcellularLocation>
</comment>
<evidence type="ECO:0000256" key="1">
    <source>
        <dbReference type="ARBA" id="ARBA00004123"/>
    </source>
</evidence>
<reference evidence="8" key="3">
    <citation type="submission" date="2025-09" db="UniProtKB">
        <authorList>
            <consortium name="Ensembl"/>
        </authorList>
    </citation>
    <scope>IDENTIFICATION</scope>
</reference>
<keyword evidence="3 6" id="KW-0175">Coiled coil</keyword>
<evidence type="ECO:0000256" key="2">
    <source>
        <dbReference type="ARBA" id="ARBA00007979"/>
    </source>
</evidence>
<dbReference type="Pfam" id="PF07412">
    <property type="entry name" value="Geminin"/>
    <property type="match status" value="1"/>
</dbReference>
<evidence type="ECO:0000256" key="7">
    <source>
        <dbReference type="SAM" id="MobiDB-lite"/>
    </source>
</evidence>
<dbReference type="SUPFAM" id="SSF111469">
    <property type="entry name" value="Geminin coiled-coil domain"/>
    <property type="match status" value="1"/>
</dbReference>
<dbReference type="AlphaFoldDB" id="A0AAY5F4F9"/>
<evidence type="ECO:0008006" key="10">
    <source>
        <dbReference type="Google" id="ProtNLM"/>
    </source>
</evidence>
<dbReference type="Gene3D" id="1.20.5.1180">
    <property type="entry name" value="Geminin coiled-coil domain"/>
    <property type="match status" value="1"/>
</dbReference>
<dbReference type="PANTHER" id="PTHR13372">
    <property type="entry name" value="GEMININ"/>
    <property type="match status" value="1"/>
</dbReference>
<evidence type="ECO:0000256" key="4">
    <source>
        <dbReference type="ARBA" id="ARBA00023242"/>
    </source>
</evidence>
<evidence type="ECO:0000313" key="8">
    <source>
        <dbReference type="Ensembl" id="ENSEEEP00000063850.1"/>
    </source>
</evidence>
<dbReference type="GO" id="GO:0045786">
    <property type="term" value="P:negative regulation of cell cycle"/>
    <property type="evidence" value="ECO:0007669"/>
    <property type="project" value="TreeGrafter"/>
</dbReference>
<evidence type="ECO:0000256" key="6">
    <source>
        <dbReference type="SAM" id="Coils"/>
    </source>
</evidence>
<dbReference type="PANTHER" id="PTHR13372:SF4">
    <property type="entry name" value="GEMININ"/>
    <property type="match status" value="1"/>
</dbReference>
<feature type="region of interest" description="Disordered" evidence="7">
    <location>
        <begin position="180"/>
        <end position="207"/>
    </location>
</feature>
<keyword evidence="9" id="KW-1185">Reference proteome</keyword>
<organism evidence="8 9">
    <name type="scientific">Electrophorus electricus</name>
    <name type="common">Electric eel</name>
    <name type="synonym">Gymnotus electricus</name>
    <dbReference type="NCBI Taxonomy" id="8005"/>
    <lineage>
        <taxon>Eukaryota</taxon>
        <taxon>Metazoa</taxon>
        <taxon>Chordata</taxon>
        <taxon>Craniata</taxon>
        <taxon>Vertebrata</taxon>
        <taxon>Euteleostomi</taxon>
        <taxon>Actinopterygii</taxon>
        <taxon>Neopterygii</taxon>
        <taxon>Teleostei</taxon>
        <taxon>Ostariophysi</taxon>
        <taxon>Gymnotiformes</taxon>
        <taxon>Gymnotoidei</taxon>
        <taxon>Gymnotidae</taxon>
        <taxon>Electrophorus</taxon>
    </lineage>
</organism>
<evidence type="ECO:0000256" key="3">
    <source>
        <dbReference type="ARBA" id="ARBA00023054"/>
    </source>
</evidence>
<dbReference type="Proteomes" id="UP000314983">
    <property type="component" value="Chromosome 8"/>
</dbReference>
<dbReference type="GO" id="GO:0005634">
    <property type="term" value="C:nucleus"/>
    <property type="evidence" value="ECO:0007669"/>
    <property type="project" value="UniProtKB-SubCell"/>
</dbReference>
<dbReference type="FunFam" id="1.20.5.1180:FF:000001">
    <property type="entry name" value="Truncated geminin"/>
    <property type="match status" value="1"/>
</dbReference>
<comment type="similarity">
    <text evidence="2">Belongs to the geminin family.</text>
</comment>
<evidence type="ECO:0000313" key="9">
    <source>
        <dbReference type="Proteomes" id="UP000314983"/>
    </source>
</evidence>
<sequence length="207" mass="23575">MSAVRKMTHLENPCENTKGSCASGRRTLQVLQPSAVNKRFERIKETGKTVPKRKLCGADQVKGSKRVKAEVAIKSTDPKNENHPEGVTQEAYELMVKETPTSAYWKELAEERRKALFSVLQENEKLHKGIEAKDEQIAQLKSENDELQELAKHVQHMADMIERLTGKSPDNLEELREIAFDPFDEDADVNEECDEGQDEECHEENKL</sequence>
<keyword evidence="4" id="KW-0539">Nucleus</keyword>
<gene>
    <name evidence="8" type="primary">GMNN</name>
</gene>
<accession>A0AAY5F4F9</accession>
<feature type="coiled-coil region" evidence="6">
    <location>
        <begin position="123"/>
        <end position="157"/>
    </location>
</feature>
<reference evidence="8 9" key="1">
    <citation type="submission" date="2020-05" db="EMBL/GenBank/DDBJ databases">
        <title>Electrophorus electricus (electric eel) genome, fEleEle1, primary haplotype.</title>
        <authorList>
            <person name="Myers G."/>
            <person name="Meyer A."/>
            <person name="Fedrigo O."/>
            <person name="Formenti G."/>
            <person name="Rhie A."/>
            <person name="Tracey A."/>
            <person name="Sims Y."/>
            <person name="Jarvis E.D."/>
        </authorList>
    </citation>
    <scope>NUCLEOTIDE SEQUENCE [LARGE SCALE GENOMIC DNA]</scope>
</reference>
<dbReference type="GO" id="GO:0008156">
    <property type="term" value="P:negative regulation of DNA replication"/>
    <property type="evidence" value="ECO:0007669"/>
    <property type="project" value="TreeGrafter"/>
</dbReference>
<evidence type="ECO:0000256" key="5">
    <source>
        <dbReference type="ARBA" id="ARBA00023306"/>
    </source>
</evidence>
<reference evidence="8" key="2">
    <citation type="submission" date="2025-08" db="UniProtKB">
        <authorList>
            <consortium name="Ensembl"/>
        </authorList>
    </citation>
    <scope>IDENTIFICATION</scope>
</reference>
<dbReference type="InterPro" id="IPR022786">
    <property type="entry name" value="Geminin/Multicilin"/>
</dbReference>
<proteinExistence type="inferred from homology"/>
<keyword evidence="5" id="KW-0131">Cell cycle</keyword>
<feature type="compositionally biased region" description="Acidic residues" evidence="7">
    <location>
        <begin position="182"/>
        <end position="207"/>
    </location>
</feature>
<dbReference type="CDD" id="cd22589">
    <property type="entry name" value="geminin_CC"/>
    <property type="match status" value="1"/>
</dbReference>
<protein>
    <recommendedName>
        <fullName evidence="10">Geminin DNA replication inhibitor</fullName>
    </recommendedName>
</protein>
<name>A0AAY5F4F9_ELEEL</name>
<dbReference type="GeneTree" id="ENSGT00940000153270"/>
<dbReference type="Ensembl" id="ENSEEET00000060712.1">
    <property type="protein sequence ID" value="ENSEEEP00000063850.1"/>
    <property type="gene ID" value="ENSEEEG00000026809.1"/>
</dbReference>